<name>A0A9D4WMN5_PEA</name>
<keyword evidence="3" id="KW-1185">Reference proteome</keyword>
<protein>
    <submittedName>
        <fullName evidence="2">Uncharacterized protein</fullName>
    </submittedName>
</protein>
<proteinExistence type="predicted"/>
<dbReference type="Gramene" id="Psat05G0242700-T1">
    <property type="protein sequence ID" value="KAI5405659.1"/>
    <property type="gene ID" value="KIW84_052427"/>
</dbReference>
<keyword evidence="1" id="KW-1133">Transmembrane helix</keyword>
<evidence type="ECO:0000313" key="3">
    <source>
        <dbReference type="Proteomes" id="UP001058974"/>
    </source>
</evidence>
<dbReference type="EMBL" id="JAMSHJ010000005">
    <property type="protein sequence ID" value="KAI5405659.1"/>
    <property type="molecule type" value="Genomic_DNA"/>
</dbReference>
<dbReference type="PANTHER" id="PTHR34967:SF1">
    <property type="entry name" value="OS02G0257200 PROTEIN"/>
    <property type="match status" value="1"/>
</dbReference>
<gene>
    <name evidence="2" type="ORF">KIW84_052427</name>
</gene>
<keyword evidence="1" id="KW-0812">Transmembrane</keyword>
<dbReference type="AlphaFoldDB" id="A0A9D4WMN5"/>
<feature type="transmembrane region" description="Helical" evidence="1">
    <location>
        <begin position="60"/>
        <end position="78"/>
    </location>
</feature>
<feature type="transmembrane region" description="Helical" evidence="1">
    <location>
        <begin position="205"/>
        <end position="223"/>
    </location>
</feature>
<feature type="transmembrane region" description="Helical" evidence="1">
    <location>
        <begin position="243"/>
        <end position="266"/>
    </location>
</feature>
<evidence type="ECO:0000256" key="1">
    <source>
        <dbReference type="SAM" id="Phobius"/>
    </source>
</evidence>
<accession>A0A9D4WMN5</accession>
<comment type="caution">
    <text evidence="2">The sequence shown here is derived from an EMBL/GenBank/DDBJ whole genome shotgun (WGS) entry which is preliminary data.</text>
</comment>
<feature type="transmembrane region" description="Helical" evidence="1">
    <location>
        <begin position="90"/>
        <end position="112"/>
    </location>
</feature>
<dbReference type="Proteomes" id="UP001058974">
    <property type="component" value="Chromosome 5"/>
</dbReference>
<evidence type="ECO:0000313" key="2">
    <source>
        <dbReference type="EMBL" id="KAI5405659.1"/>
    </source>
</evidence>
<feature type="transmembrane region" description="Helical" evidence="1">
    <location>
        <begin position="132"/>
        <end position="154"/>
    </location>
</feature>
<sequence length="337" mass="38040">MQLATYPNQISNLSLFSLFLNVSPTTTKPSQFPFQTMVKLASAREFRTYGPGLTRNRYEYINAGLYLFATVILCSGFLAQLSPEARSGLVLLLTALTIIFAANLHDIIAHFAGIDFRLALMSFDLQLFFVEFATPFVQIIGTFLLFLGVLLIFIQEENGYVFLKMEKHAVNMLVAGPVLWVVGSIHNSCQIYERADGHVQILQQFVYVPFLMGSLSFMLGAILNYHEQYKEIHHGIYLLGGTWIWLGMFGSLMFFIGGLTNLVKVFKMQQMNGIRLEKLRGGAQERLVNAREGTVPLILEQHQPIIINRQLPEETKVDMHKPIPTPYKDVLIGLAKS</sequence>
<organism evidence="2 3">
    <name type="scientific">Pisum sativum</name>
    <name type="common">Garden pea</name>
    <name type="synonym">Lathyrus oleraceus</name>
    <dbReference type="NCBI Taxonomy" id="3888"/>
    <lineage>
        <taxon>Eukaryota</taxon>
        <taxon>Viridiplantae</taxon>
        <taxon>Streptophyta</taxon>
        <taxon>Embryophyta</taxon>
        <taxon>Tracheophyta</taxon>
        <taxon>Spermatophyta</taxon>
        <taxon>Magnoliopsida</taxon>
        <taxon>eudicotyledons</taxon>
        <taxon>Gunneridae</taxon>
        <taxon>Pentapetalae</taxon>
        <taxon>rosids</taxon>
        <taxon>fabids</taxon>
        <taxon>Fabales</taxon>
        <taxon>Fabaceae</taxon>
        <taxon>Papilionoideae</taxon>
        <taxon>50 kb inversion clade</taxon>
        <taxon>NPAAA clade</taxon>
        <taxon>Hologalegina</taxon>
        <taxon>IRL clade</taxon>
        <taxon>Fabeae</taxon>
        <taxon>Lathyrus</taxon>
    </lineage>
</organism>
<dbReference type="PANTHER" id="PTHR34967">
    <property type="entry name" value="OS02G0257200 PROTEIN"/>
    <property type="match status" value="1"/>
</dbReference>
<keyword evidence="1" id="KW-0472">Membrane</keyword>
<reference evidence="2 3" key="1">
    <citation type="journal article" date="2022" name="Nat. Genet.">
        <title>Improved pea reference genome and pan-genome highlight genomic features and evolutionary characteristics.</title>
        <authorList>
            <person name="Yang T."/>
            <person name="Liu R."/>
            <person name="Luo Y."/>
            <person name="Hu S."/>
            <person name="Wang D."/>
            <person name="Wang C."/>
            <person name="Pandey M.K."/>
            <person name="Ge S."/>
            <person name="Xu Q."/>
            <person name="Li N."/>
            <person name="Li G."/>
            <person name="Huang Y."/>
            <person name="Saxena R.K."/>
            <person name="Ji Y."/>
            <person name="Li M."/>
            <person name="Yan X."/>
            <person name="He Y."/>
            <person name="Liu Y."/>
            <person name="Wang X."/>
            <person name="Xiang C."/>
            <person name="Varshney R.K."/>
            <person name="Ding H."/>
            <person name="Gao S."/>
            <person name="Zong X."/>
        </authorList>
    </citation>
    <scope>NUCLEOTIDE SEQUENCE [LARGE SCALE GENOMIC DNA]</scope>
    <source>
        <strain evidence="2 3">cv. Zhongwan 6</strain>
    </source>
</reference>